<organism evidence="1 2">
    <name type="scientific">Eshraghiella crossota DSM 2876</name>
    <dbReference type="NCBI Taxonomy" id="511680"/>
    <lineage>
        <taxon>Bacteria</taxon>
        <taxon>Bacillati</taxon>
        <taxon>Bacillota</taxon>
        <taxon>Clostridia</taxon>
        <taxon>Lachnospirales</taxon>
        <taxon>Lachnospiraceae</taxon>
        <taxon>Eshraghiella</taxon>
    </lineage>
</organism>
<dbReference type="RefSeq" id="WP_005602367.1">
    <property type="nucleotide sequence ID" value="NZ_GG663522.1"/>
</dbReference>
<comment type="caution">
    <text evidence="1">The sequence shown here is derived from an EMBL/GenBank/DDBJ whole genome shotgun (WGS) entry which is preliminary data.</text>
</comment>
<dbReference type="GeneID" id="98918937"/>
<protein>
    <submittedName>
        <fullName evidence="1">Uncharacterized protein</fullName>
    </submittedName>
</protein>
<accession>D4RZ05</accession>
<proteinExistence type="predicted"/>
<dbReference type="EMBL" id="ABWN01000026">
    <property type="protein sequence ID" value="EFF68706.1"/>
    <property type="molecule type" value="Genomic_DNA"/>
</dbReference>
<evidence type="ECO:0000313" key="1">
    <source>
        <dbReference type="EMBL" id="EFF68706.1"/>
    </source>
</evidence>
<name>D4RZ05_9FIRM</name>
<dbReference type="HOGENOM" id="CLU_104070_0_0_9"/>
<reference evidence="1 2" key="1">
    <citation type="submission" date="2010-02" db="EMBL/GenBank/DDBJ databases">
        <authorList>
            <person name="Weinstock G."/>
            <person name="Sodergren E."/>
            <person name="Clifton S."/>
            <person name="Fulton L."/>
            <person name="Fulton B."/>
            <person name="Courtney L."/>
            <person name="Fronick C."/>
            <person name="Harrison M."/>
            <person name="Strong C."/>
            <person name="Farmer C."/>
            <person name="Delahaunty K."/>
            <person name="Markovic C."/>
            <person name="Hall O."/>
            <person name="Minx P."/>
            <person name="Tomlinson C."/>
            <person name="Mitreva M."/>
            <person name="Nelson J."/>
            <person name="Hou S."/>
            <person name="Wollam A."/>
            <person name="Pepin K.H."/>
            <person name="Johnson M."/>
            <person name="Bhonagiri V."/>
            <person name="Zhang X."/>
            <person name="Suruliraj S."/>
            <person name="Warren W."/>
            <person name="Chinwalla A."/>
            <person name="Mardis E.R."/>
            <person name="Wilson R.K."/>
        </authorList>
    </citation>
    <scope>NUCLEOTIDE SEQUENCE [LARGE SCALE GENOMIC DNA]</scope>
    <source>
        <strain evidence="1 2">DSM 2876</strain>
    </source>
</reference>
<keyword evidence="2" id="KW-1185">Reference proteome</keyword>
<dbReference type="Proteomes" id="UP000006238">
    <property type="component" value="Unassembled WGS sequence"/>
</dbReference>
<gene>
    <name evidence="1" type="ORF">BUTYVIB_01069</name>
</gene>
<dbReference type="AlphaFoldDB" id="D4RZ05"/>
<dbReference type="eggNOG" id="ENOG502ZRB4">
    <property type="taxonomic scope" value="Bacteria"/>
</dbReference>
<evidence type="ECO:0000313" key="2">
    <source>
        <dbReference type="Proteomes" id="UP000006238"/>
    </source>
</evidence>
<sequence>MLPILLEDKMSDIQYCYITEQYYIDNPTLIKILDIADSSKYNIRTHICLNIQFNNNSVLIPLRKNLGEPNRKFGKIGFSVPSLSKPKAGLDYRYIMIINNINYIRFDIPKISNSQIKIIENNYETIEKEAIEYIESYIRVANKGRVDRTARFKESSLINFHRELNIVDANNNVRYNNEKK</sequence>